<evidence type="ECO:0000256" key="1">
    <source>
        <dbReference type="ARBA" id="ARBA00004251"/>
    </source>
</evidence>
<dbReference type="FunFam" id="1.10.510.10:FF:000161">
    <property type="entry name" value="Wall-associated receptor kinase-like 20"/>
    <property type="match status" value="1"/>
</dbReference>
<evidence type="ECO:0000256" key="17">
    <source>
        <dbReference type="ARBA" id="ARBA00048679"/>
    </source>
</evidence>
<evidence type="ECO:0000256" key="5">
    <source>
        <dbReference type="ARBA" id="ARBA00022553"/>
    </source>
</evidence>
<keyword evidence="10" id="KW-0418">Kinase</keyword>
<feature type="chain" id="PRO_5026127700" description="non-specific serine/threonine protein kinase" evidence="20">
    <location>
        <begin position="26"/>
        <end position="627"/>
    </location>
</feature>
<dbReference type="GO" id="GO:0005886">
    <property type="term" value="C:plasma membrane"/>
    <property type="evidence" value="ECO:0007669"/>
    <property type="project" value="UniProtKB-SubCell"/>
</dbReference>
<name>A0A6G1CXT8_9ORYZ</name>
<keyword evidence="8 20" id="KW-0732">Signal</keyword>
<dbReference type="EC" id="2.7.11.1" evidence="2"/>
<feature type="signal peptide" evidence="20">
    <location>
        <begin position="1"/>
        <end position="25"/>
    </location>
</feature>
<evidence type="ECO:0000256" key="11">
    <source>
        <dbReference type="ARBA" id="ARBA00022840"/>
    </source>
</evidence>
<dbReference type="InterPro" id="IPR017441">
    <property type="entry name" value="Protein_kinase_ATP_BS"/>
</dbReference>
<keyword evidence="23" id="KW-1185">Reference proteome</keyword>
<comment type="catalytic activity">
    <reaction evidence="16">
        <text>L-threonyl-[protein] + ATP = O-phospho-L-threonyl-[protein] + ADP + H(+)</text>
        <dbReference type="Rhea" id="RHEA:46608"/>
        <dbReference type="Rhea" id="RHEA-COMP:11060"/>
        <dbReference type="Rhea" id="RHEA-COMP:11605"/>
        <dbReference type="ChEBI" id="CHEBI:15378"/>
        <dbReference type="ChEBI" id="CHEBI:30013"/>
        <dbReference type="ChEBI" id="CHEBI:30616"/>
        <dbReference type="ChEBI" id="CHEBI:61977"/>
        <dbReference type="ChEBI" id="CHEBI:456216"/>
        <dbReference type="EC" id="2.7.11.1"/>
    </reaction>
</comment>
<evidence type="ECO:0000259" key="21">
    <source>
        <dbReference type="PROSITE" id="PS50011"/>
    </source>
</evidence>
<dbReference type="PROSITE" id="PS00107">
    <property type="entry name" value="PROTEIN_KINASE_ATP"/>
    <property type="match status" value="1"/>
</dbReference>
<evidence type="ECO:0000256" key="9">
    <source>
        <dbReference type="ARBA" id="ARBA00022741"/>
    </source>
</evidence>
<evidence type="ECO:0000256" key="7">
    <source>
        <dbReference type="ARBA" id="ARBA00022692"/>
    </source>
</evidence>
<feature type="domain" description="Protein kinase" evidence="21">
    <location>
        <begin position="299"/>
        <end position="575"/>
    </location>
</feature>
<comment type="catalytic activity">
    <reaction evidence="17">
        <text>L-seryl-[protein] + ATP = O-phospho-L-seryl-[protein] + ADP + H(+)</text>
        <dbReference type="Rhea" id="RHEA:17989"/>
        <dbReference type="Rhea" id="RHEA-COMP:9863"/>
        <dbReference type="Rhea" id="RHEA-COMP:11604"/>
        <dbReference type="ChEBI" id="CHEBI:15378"/>
        <dbReference type="ChEBI" id="CHEBI:29999"/>
        <dbReference type="ChEBI" id="CHEBI:30616"/>
        <dbReference type="ChEBI" id="CHEBI:83421"/>
        <dbReference type="ChEBI" id="CHEBI:456216"/>
        <dbReference type="EC" id="2.7.11.1"/>
    </reaction>
</comment>
<dbReference type="PROSITE" id="PS50011">
    <property type="entry name" value="PROTEIN_KINASE_DOM"/>
    <property type="match status" value="1"/>
</dbReference>
<keyword evidence="5" id="KW-0597">Phosphoprotein</keyword>
<reference evidence="22 23" key="1">
    <citation type="submission" date="2019-11" db="EMBL/GenBank/DDBJ databases">
        <title>Whole genome sequence of Oryza granulata.</title>
        <authorList>
            <person name="Li W."/>
        </authorList>
    </citation>
    <scope>NUCLEOTIDE SEQUENCE [LARGE SCALE GENOMIC DNA]</scope>
    <source>
        <strain evidence="23">cv. Menghai</strain>
        <tissue evidence="22">Leaf</tissue>
    </source>
</reference>
<dbReference type="SUPFAM" id="SSF56112">
    <property type="entry name" value="Protein kinase-like (PK-like)"/>
    <property type="match status" value="1"/>
</dbReference>
<dbReference type="InterPro" id="IPR008271">
    <property type="entry name" value="Ser/Thr_kinase_AS"/>
</dbReference>
<keyword evidence="11 18" id="KW-0067">ATP-binding</keyword>
<comment type="caution">
    <text evidence="22">The sequence shown here is derived from an EMBL/GenBank/DDBJ whole genome shotgun (WGS) entry which is preliminary data.</text>
</comment>
<protein>
    <recommendedName>
        <fullName evidence="2">non-specific serine/threonine protein kinase</fullName>
        <ecNumber evidence="2">2.7.11.1</ecNumber>
    </recommendedName>
</protein>
<evidence type="ECO:0000256" key="15">
    <source>
        <dbReference type="ARBA" id="ARBA00023180"/>
    </source>
</evidence>
<dbReference type="PROSITE" id="PS00108">
    <property type="entry name" value="PROTEIN_KINASE_ST"/>
    <property type="match status" value="1"/>
</dbReference>
<keyword evidence="3" id="KW-1003">Cell membrane</keyword>
<organism evidence="22 23">
    <name type="scientific">Oryza meyeriana var. granulata</name>
    <dbReference type="NCBI Taxonomy" id="110450"/>
    <lineage>
        <taxon>Eukaryota</taxon>
        <taxon>Viridiplantae</taxon>
        <taxon>Streptophyta</taxon>
        <taxon>Embryophyta</taxon>
        <taxon>Tracheophyta</taxon>
        <taxon>Spermatophyta</taxon>
        <taxon>Magnoliopsida</taxon>
        <taxon>Liliopsida</taxon>
        <taxon>Poales</taxon>
        <taxon>Poaceae</taxon>
        <taxon>BOP clade</taxon>
        <taxon>Oryzoideae</taxon>
        <taxon>Oryzeae</taxon>
        <taxon>Oryzinae</taxon>
        <taxon>Oryza</taxon>
        <taxon>Oryza meyeriana</taxon>
    </lineage>
</organism>
<dbReference type="AlphaFoldDB" id="A0A6G1CXT8"/>
<evidence type="ECO:0000256" key="12">
    <source>
        <dbReference type="ARBA" id="ARBA00022989"/>
    </source>
</evidence>
<dbReference type="PANTHER" id="PTHR46008">
    <property type="entry name" value="LEAF RUST 10 DISEASE-RESISTANCE LOCUS RECEPTOR-LIKE PROTEIN KINASE-LIKE 1.4"/>
    <property type="match status" value="1"/>
</dbReference>
<comment type="subcellular location">
    <subcellularLocation>
        <location evidence="1">Cell membrane</location>
        <topology evidence="1">Single-pass type I membrane protein</topology>
    </subcellularLocation>
</comment>
<keyword evidence="4" id="KW-0723">Serine/threonine-protein kinase</keyword>
<keyword evidence="7 19" id="KW-0812">Transmembrane</keyword>
<dbReference type="FunFam" id="3.30.200.20:FF:000214">
    <property type="entry name" value="WAK1-OsWAK receptor-like cytoplasmic kinase (OsWAK-RLCK)"/>
    <property type="match status" value="1"/>
</dbReference>
<dbReference type="InterPro" id="IPR000719">
    <property type="entry name" value="Prot_kinase_dom"/>
</dbReference>
<keyword evidence="12 19" id="KW-1133">Transmembrane helix</keyword>
<evidence type="ECO:0000256" key="18">
    <source>
        <dbReference type="PROSITE-ProRule" id="PRU10141"/>
    </source>
</evidence>
<keyword evidence="6" id="KW-0808">Transferase</keyword>
<dbReference type="Gene3D" id="1.10.510.10">
    <property type="entry name" value="Transferase(Phosphotransferase) domain 1"/>
    <property type="match status" value="1"/>
</dbReference>
<dbReference type="InterPro" id="IPR025287">
    <property type="entry name" value="WAK_GUB"/>
</dbReference>
<evidence type="ECO:0000256" key="3">
    <source>
        <dbReference type="ARBA" id="ARBA00022475"/>
    </source>
</evidence>
<dbReference type="Pfam" id="PF00069">
    <property type="entry name" value="Pkinase"/>
    <property type="match status" value="1"/>
</dbReference>
<evidence type="ECO:0000313" key="23">
    <source>
        <dbReference type="Proteomes" id="UP000479710"/>
    </source>
</evidence>
<dbReference type="PANTHER" id="PTHR46008:SF2">
    <property type="entry name" value="LEAF RUST 10 DISEASE-RESISTANCE LOCUS RECEPTOR-LIKE PROTEIN KINASE-LIKE 1.4"/>
    <property type="match status" value="1"/>
</dbReference>
<evidence type="ECO:0000313" key="22">
    <source>
        <dbReference type="EMBL" id="KAF0905016.1"/>
    </source>
</evidence>
<evidence type="ECO:0000256" key="16">
    <source>
        <dbReference type="ARBA" id="ARBA00047899"/>
    </source>
</evidence>
<dbReference type="Pfam" id="PF13947">
    <property type="entry name" value="GUB_WAK_bind"/>
    <property type="match status" value="1"/>
</dbReference>
<dbReference type="Proteomes" id="UP000479710">
    <property type="component" value="Unassembled WGS sequence"/>
</dbReference>
<dbReference type="OrthoDB" id="4062651at2759"/>
<dbReference type="GO" id="GO:0005524">
    <property type="term" value="F:ATP binding"/>
    <property type="evidence" value="ECO:0007669"/>
    <property type="project" value="UniProtKB-UniRule"/>
</dbReference>
<sequence length="627" mass="69862">MPMFFSPSILAVWSLPLILSAAADAQGGEGCKAGKCGSVSILEPFGLVMEQADETSCRWFGFQVTCNDSKPYLGYHLSNRPFKFQIIDIFYNNRSLLVTDVEKIGDFNSSSCHVPRSNTSSKLGWPFGISPVNRNLIFYNCTKAPAPEERRDLGLVGTKCGKNTFARLEESYNESVYFLESCDAVIVPVLGRYGEAHASNYEHLISDGFLLSWHPPQQSGAGKNRKRIAIGVGAGGGILIIICIFIFAWHNRKKRKQTRDPKDLMRSASSMQSYSKDLELGGSPHIFTYEELEEATDGFSASRELGDGGFGTVYKGKLQDGRVVAVKRLYKNNYRRVEQFLNEVDILSRLLHQNLVTLYGCTSRSSRDLLLVYEFIPNGTVADHLHGPHAAERGLTWPVRMTIAIETAEALAYLHAVEIIHRDVKTNNILLDNSFHVKVADFGLSRLFPLDVTHVSTVPQGTPGYVDPVYHQCYKLTDKSDVYSFGVVLVELISSKPAVDMSRSHSDINLASMALNRIQNHEVDQLVDPELGYETDSETKRMIDMVAELAFQCLQLDRDNRPQIKEVVEVLHCIKNGECPAKKMNKNASPTEDAHLLKDSLQYSPDSVIHRFHSQSTNHSVASNSSG</sequence>
<evidence type="ECO:0000256" key="6">
    <source>
        <dbReference type="ARBA" id="ARBA00022679"/>
    </source>
</evidence>
<gene>
    <name evidence="22" type="ORF">E2562_000828</name>
</gene>
<keyword evidence="13 19" id="KW-0472">Membrane</keyword>
<evidence type="ECO:0000256" key="13">
    <source>
        <dbReference type="ARBA" id="ARBA00023136"/>
    </source>
</evidence>
<evidence type="ECO:0000256" key="8">
    <source>
        <dbReference type="ARBA" id="ARBA00022729"/>
    </source>
</evidence>
<evidence type="ECO:0000256" key="4">
    <source>
        <dbReference type="ARBA" id="ARBA00022527"/>
    </source>
</evidence>
<dbReference type="SMART" id="SM00220">
    <property type="entry name" value="S_TKc"/>
    <property type="match status" value="1"/>
</dbReference>
<keyword evidence="14" id="KW-0675">Receptor</keyword>
<evidence type="ECO:0000256" key="14">
    <source>
        <dbReference type="ARBA" id="ARBA00023170"/>
    </source>
</evidence>
<evidence type="ECO:0000256" key="20">
    <source>
        <dbReference type="SAM" id="SignalP"/>
    </source>
</evidence>
<dbReference type="EMBL" id="SPHZ02000007">
    <property type="protein sequence ID" value="KAF0905016.1"/>
    <property type="molecule type" value="Genomic_DNA"/>
</dbReference>
<keyword evidence="15" id="KW-0325">Glycoprotein</keyword>
<accession>A0A6G1CXT8</accession>
<evidence type="ECO:0000256" key="10">
    <source>
        <dbReference type="ARBA" id="ARBA00022777"/>
    </source>
</evidence>
<dbReference type="Gene3D" id="3.30.200.20">
    <property type="entry name" value="Phosphorylase Kinase, domain 1"/>
    <property type="match status" value="1"/>
</dbReference>
<evidence type="ECO:0000256" key="2">
    <source>
        <dbReference type="ARBA" id="ARBA00012513"/>
    </source>
</evidence>
<feature type="binding site" evidence="18">
    <location>
        <position position="327"/>
    </location>
    <ligand>
        <name>ATP</name>
        <dbReference type="ChEBI" id="CHEBI:30616"/>
    </ligand>
</feature>
<keyword evidence="9 18" id="KW-0547">Nucleotide-binding</keyword>
<dbReference type="GO" id="GO:0004674">
    <property type="term" value="F:protein serine/threonine kinase activity"/>
    <property type="evidence" value="ECO:0007669"/>
    <property type="project" value="UniProtKB-KW"/>
</dbReference>
<evidence type="ECO:0000256" key="19">
    <source>
        <dbReference type="SAM" id="Phobius"/>
    </source>
</evidence>
<feature type="transmembrane region" description="Helical" evidence="19">
    <location>
        <begin position="228"/>
        <end position="249"/>
    </location>
</feature>
<proteinExistence type="predicted"/>
<dbReference type="InterPro" id="IPR011009">
    <property type="entry name" value="Kinase-like_dom_sf"/>
</dbReference>
<dbReference type="GO" id="GO:0030247">
    <property type="term" value="F:polysaccharide binding"/>
    <property type="evidence" value="ECO:0007669"/>
    <property type="project" value="InterPro"/>
</dbReference>